<reference evidence="18" key="1">
    <citation type="submission" date="2020-10" db="EMBL/GenBank/DDBJ databases">
        <authorList>
            <person name="Gilroy R."/>
        </authorList>
    </citation>
    <scope>NUCLEOTIDE SEQUENCE</scope>
    <source>
        <strain evidence="18">13766</strain>
    </source>
</reference>
<comment type="caution">
    <text evidence="18">The sequence shown here is derived from an EMBL/GenBank/DDBJ whole genome shotgun (WGS) entry which is preliminary data.</text>
</comment>
<dbReference type="NCBIfam" id="TIGR03150">
    <property type="entry name" value="fabF"/>
    <property type="match status" value="1"/>
</dbReference>
<keyword evidence="8" id="KW-0443">Lipid metabolism</keyword>
<dbReference type="InterPro" id="IPR016039">
    <property type="entry name" value="Thiolase-like"/>
</dbReference>
<accession>A0A9D1K6D7</accession>
<evidence type="ECO:0000256" key="8">
    <source>
        <dbReference type="ARBA" id="ARBA00023098"/>
    </source>
</evidence>
<evidence type="ECO:0000256" key="15">
    <source>
        <dbReference type="PIRSR" id="PIRSR000447-1"/>
    </source>
</evidence>
<evidence type="ECO:0000256" key="5">
    <source>
        <dbReference type="ARBA" id="ARBA00022516"/>
    </source>
</evidence>
<dbReference type="Pfam" id="PF00109">
    <property type="entry name" value="ketoacyl-synt"/>
    <property type="match status" value="1"/>
</dbReference>
<evidence type="ECO:0000256" key="1">
    <source>
        <dbReference type="ARBA" id="ARBA00005194"/>
    </source>
</evidence>
<dbReference type="PANTHER" id="PTHR11712:SF336">
    <property type="entry name" value="3-OXOACYL-[ACYL-CARRIER-PROTEIN] SYNTHASE, MITOCHONDRIAL"/>
    <property type="match status" value="1"/>
</dbReference>
<evidence type="ECO:0000256" key="11">
    <source>
        <dbReference type="ARBA" id="ARBA00024006"/>
    </source>
</evidence>
<keyword evidence="6 14" id="KW-0808">Transferase</keyword>
<keyword evidence="7" id="KW-0276">Fatty acid metabolism</keyword>
<evidence type="ECO:0000313" key="19">
    <source>
        <dbReference type="Proteomes" id="UP000824140"/>
    </source>
</evidence>
<evidence type="ECO:0000256" key="16">
    <source>
        <dbReference type="RuleBase" id="RU003694"/>
    </source>
</evidence>
<evidence type="ECO:0000256" key="6">
    <source>
        <dbReference type="ARBA" id="ARBA00022679"/>
    </source>
</evidence>
<evidence type="ECO:0000256" key="4">
    <source>
        <dbReference type="ARBA" id="ARBA00014657"/>
    </source>
</evidence>
<dbReference type="FunFam" id="3.40.47.10:FF:000018">
    <property type="entry name" value="3-oxoacyl-[acyl-carrier-protein] synthase 2"/>
    <property type="match status" value="1"/>
</dbReference>
<dbReference type="InterPro" id="IPR000794">
    <property type="entry name" value="Beta-ketoacyl_synthase"/>
</dbReference>
<dbReference type="GO" id="GO:0004315">
    <property type="term" value="F:3-oxoacyl-[acyl-carrier-protein] synthase activity"/>
    <property type="evidence" value="ECO:0007669"/>
    <property type="project" value="UniProtKB-UniRule"/>
</dbReference>
<keyword evidence="9 14" id="KW-0275">Fatty acid biosynthesis</keyword>
<dbReference type="AlphaFoldDB" id="A0A9D1K6D7"/>
<dbReference type="InterPro" id="IPR020841">
    <property type="entry name" value="PKS_Beta-ketoAc_synthase_dom"/>
</dbReference>
<evidence type="ECO:0000256" key="14">
    <source>
        <dbReference type="PIRNR" id="PIRNR000447"/>
    </source>
</evidence>
<evidence type="ECO:0000256" key="7">
    <source>
        <dbReference type="ARBA" id="ARBA00022832"/>
    </source>
</evidence>
<comment type="function">
    <text evidence="11 14">Involved in the type II fatty acid elongation cycle. Catalyzes the elongation of a wide range of acyl-ACP by the addition of two carbons from malonyl-ACP to an acyl acceptor. Can efficiently catalyze the conversion of palmitoleoyl-ACP (cis-hexadec-9-enoyl-ACP) to cis-vaccenoyl-ACP (cis-octadec-11-enoyl-ACP), an essential step in the thermal regulation of fatty acid composition.</text>
</comment>
<feature type="active site" description="For beta-ketoacyl synthase activity" evidence="15">
    <location>
        <position position="162"/>
    </location>
</feature>
<dbReference type="Gene3D" id="3.40.47.10">
    <property type="match status" value="1"/>
</dbReference>
<dbReference type="InterPro" id="IPR014031">
    <property type="entry name" value="Ketoacyl_synth_C"/>
</dbReference>
<evidence type="ECO:0000256" key="3">
    <source>
        <dbReference type="ARBA" id="ARBA00012356"/>
    </source>
</evidence>
<comment type="similarity">
    <text evidence="2 14 16">Belongs to the thiolase-like superfamily. Beta-ketoacyl-ACP synthases family.</text>
</comment>
<gene>
    <name evidence="18" type="primary">fabF</name>
    <name evidence="18" type="ORF">IAA84_02145</name>
</gene>
<dbReference type="GO" id="GO:0006633">
    <property type="term" value="P:fatty acid biosynthetic process"/>
    <property type="evidence" value="ECO:0007669"/>
    <property type="project" value="UniProtKB-UniRule"/>
</dbReference>
<proteinExistence type="inferred from homology"/>
<dbReference type="PIRSF" id="PIRSF000447">
    <property type="entry name" value="KAS_II"/>
    <property type="match status" value="1"/>
</dbReference>
<evidence type="ECO:0000256" key="10">
    <source>
        <dbReference type="ARBA" id="ARBA00023315"/>
    </source>
</evidence>
<dbReference type="Proteomes" id="UP000824140">
    <property type="component" value="Unassembled WGS sequence"/>
</dbReference>
<comment type="pathway">
    <text evidence="1 14">Lipid metabolism; fatty acid biosynthesis.</text>
</comment>
<dbReference type="InterPro" id="IPR018201">
    <property type="entry name" value="Ketoacyl_synth_AS"/>
</dbReference>
<feature type="domain" description="Ketosynthase family 3 (KS3)" evidence="17">
    <location>
        <begin position="1"/>
        <end position="408"/>
    </location>
</feature>
<dbReference type="EC" id="2.3.1.179" evidence="3 14"/>
<evidence type="ECO:0000256" key="2">
    <source>
        <dbReference type="ARBA" id="ARBA00008467"/>
    </source>
</evidence>
<dbReference type="InterPro" id="IPR017568">
    <property type="entry name" value="3-oxoacyl-ACP_synth-2"/>
</dbReference>
<evidence type="ECO:0000256" key="9">
    <source>
        <dbReference type="ARBA" id="ARBA00023160"/>
    </source>
</evidence>
<dbReference type="GO" id="GO:0005829">
    <property type="term" value="C:cytosol"/>
    <property type="evidence" value="ECO:0007669"/>
    <property type="project" value="TreeGrafter"/>
</dbReference>
<name>A0A9D1K6D7_9FIRM</name>
<comment type="catalytic activity">
    <reaction evidence="13 14">
        <text>a fatty acyl-[ACP] + malonyl-[ACP] + H(+) = a 3-oxoacyl-[ACP] + holo-[ACP] + CO2</text>
        <dbReference type="Rhea" id="RHEA:22836"/>
        <dbReference type="Rhea" id="RHEA-COMP:9623"/>
        <dbReference type="Rhea" id="RHEA-COMP:9685"/>
        <dbReference type="Rhea" id="RHEA-COMP:9916"/>
        <dbReference type="Rhea" id="RHEA-COMP:14125"/>
        <dbReference type="ChEBI" id="CHEBI:15378"/>
        <dbReference type="ChEBI" id="CHEBI:16526"/>
        <dbReference type="ChEBI" id="CHEBI:64479"/>
        <dbReference type="ChEBI" id="CHEBI:78449"/>
        <dbReference type="ChEBI" id="CHEBI:78776"/>
        <dbReference type="ChEBI" id="CHEBI:138651"/>
    </reaction>
</comment>
<dbReference type="SMART" id="SM00825">
    <property type="entry name" value="PKS_KS"/>
    <property type="match status" value="1"/>
</dbReference>
<comment type="catalytic activity">
    <reaction evidence="12 14">
        <text>(9Z)-hexadecenoyl-[ACP] + malonyl-[ACP] + H(+) = 3-oxo-(11Z)-octadecenoyl-[ACP] + holo-[ACP] + CO2</text>
        <dbReference type="Rhea" id="RHEA:55040"/>
        <dbReference type="Rhea" id="RHEA-COMP:9623"/>
        <dbReference type="Rhea" id="RHEA-COMP:9685"/>
        <dbReference type="Rhea" id="RHEA-COMP:10800"/>
        <dbReference type="Rhea" id="RHEA-COMP:14074"/>
        <dbReference type="ChEBI" id="CHEBI:15378"/>
        <dbReference type="ChEBI" id="CHEBI:16526"/>
        <dbReference type="ChEBI" id="CHEBI:64479"/>
        <dbReference type="ChEBI" id="CHEBI:78449"/>
        <dbReference type="ChEBI" id="CHEBI:83989"/>
        <dbReference type="ChEBI" id="CHEBI:138538"/>
        <dbReference type="EC" id="2.3.1.179"/>
    </reaction>
</comment>
<dbReference type="PROSITE" id="PS00606">
    <property type="entry name" value="KS3_1"/>
    <property type="match status" value="1"/>
</dbReference>
<dbReference type="PROSITE" id="PS52004">
    <property type="entry name" value="KS3_2"/>
    <property type="match status" value="1"/>
</dbReference>
<keyword evidence="10 14" id="KW-0012">Acyltransferase</keyword>
<dbReference type="InterPro" id="IPR014030">
    <property type="entry name" value="Ketoacyl_synth_N"/>
</dbReference>
<sequence length="409" mass="42798">MHRVVVTGMGVISPVGNSTESFFQNLVNGVSGIGPITRFDTTDYKVKLAGEVKDFNPEDFGIDKGLARRCDTFTLYALAAAEQAMRQSGLSGAVAPERFGVYVGSGIGGMQTFVNETEKLLTRGPSRVSPFFVPMMISNIAAGNIAIRYGAQGPCLPVVTACATSSHTIGEAFHAIQHGYADAILAGGAEATILPLAVAGFTNLKALSEETDPEKASLPFDARRKGFVLGEGAGILALEEYEHAKARGAHIHAEIVGYGNTCDAYHITAPHPQAVGGAQALRLAMQEAGEPHGALYINAHGTGTPMNDKLETLAIKNALGEARAREALISSTKSMTGHMLGAAGGVEAIASVMALEEGVLPPTIHLDEPDPECDLNYLPHTALRAQAEMAVSLSLGFGGHNAAIAIRRI</sequence>
<dbReference type="SUPFAM" id="SSF53901">
    <property type="entry name" value="Thiolase-like"/>
    <property type="match status" value="2"/>
</dbReference>
<dbReference type="NCBIfam" id="NF005589">
    <property type="entry name" value="PRK07314.1"/>
    <property type="match status" value="1"/>
</dbReference>
<evidence type="ECO:0000256" key="12">
    <source>
        <dbReference type="ARBA" id="ARBA00047318"/>
    </source>
</evidence>
<reference evidence="18" key="2">
    <citation type="journal article" date="2021" name="PeerJ">
        <title>Extensive microbial diversity within the chicken gut microbiome revealed by metagenomics and culture.</title>
        <authorList>
            <person name="Gilroy R."/>
            <person name="Ravi A."/>
            <person name="Getino M."/>
            <person name="Pursley I."/>
            <person name="Horton D.L."/>
            <person name="Alikhan N.F."/>
            <person name="Baker D."/>
            <person name="Gharbi K."/>
            <person name="Hall N."/>
            <person name="Watson M."/>
            <person name="Adriaenssens E.M."/>
            <person name="Foster-Nyarko E."/>
            <person name="Jarju S."/>
            <person name="Secka A."/>
            <person name="Antonio M."/>
            <person name="Oren A."/>
            <person name="Chaudhuri R.R."/>
            <person name="La Ragione R."/>
            <person name="Hildebrand F."/>
            <person name="Pallen M.J."/>
        </authorList>
    </citation>
    <scope>NUCLEOTIDE SEQUENCE</scope>
    <source>
        <strain evidence="18">13766</strain>
    </source>
</reference>
<dbReference type="PANTHER" id="PTHR11712">
    <property type="entry name" value="POLYKETIDE SYNTHASE-RELATED"/>
    <property type="match status" value="1"/>
</dbReference>
<evidence type="ECO:0000313" key="18">
    <source>
        <dbReference type="EMBL" id="HIS91798.1"/>
    </source>
</evidence>
<dbReference type="CDD" id="cd00834">
    <property type="entry name" value="KAS_I_II"/>
    <property type="match status" value="1"/>
</dbReference>
<protein>
    <recommendedName>
        <fullName evidence="4 14">3-oxoacyl-[acyl-carrier-protein] synthase 2</fullName>
        <ecNumber evidence="3 14">2.3.1.179</ecNumber>
    </recommendedName>
</protein>
<organism evidence="18 19">
    <name type="scientific">Candidatus Alectryocaccomicrobium excrementavium</name>
    <dbReference type="NCBI Taxonomy" id="2840668"/>
    <lineage>
        <taxon>Bacteria</taxon>
        <taxon>Bacillati</taxon>
        <taxon>Bacillota</taxon>
        <taxon>Clostridia</taxon>
        <taxon>Candidatus Alectryocaccomicrobium</taxon>
    </lineage>
</organism>
<evidence type="ECO:0000259" key="17">
    <source>
        <dbReference type="PROSITE" id="PS52004"/>
    </source>
</evidence>
<dbReference type="Pfam" id="PF02801">
    <property type="entry name" value="Ketoacyl-synt_C"/>
    <property type="match status" value="1"/>
</dbReference>
<keyword evidence="5 14" id="KW-0444">Lipid biosynthesis</keyword>
<evidence type="ECO:0000256" key="13">
    <source>
        <dbReference type="ARBA" id="ARBA00047659"/>
    </source>
</evidence>
<dbReference type="EMBL" id="DVJN01000039">
    <property type="protein sequence ID" value="HIS91798.1"/>
    <property type="molecule type" value="Genomic_DNA"/>
</dbReference>